<comment type="caution">
    <text evidence="1">The sequence shown here is derived from an EMBL/GenBank/DDBJ whole genome shotgun (WGS) entry which is preliminary data.</text>
</comment>
<name>A0A0F3NBJ6_ANAPH</name>
<dbReference type="Proteomes" id="UP000033441">
    <property type="component" value="Unassembled WGS sequence"/>
</dbReference>
<evidence type="ECO:0000313" key="1">
    <source>
        <dbReference type="EMBL" id="KJV65086.1"/>
    </source>
</evidence>
<dbReference type="AlphaFoldDB" id="A0A0F3NBJ6"/>
<gene>
    <name evidence="1" type="ORF">APHMUC_0108</name>
</gene>
<dbReference type="EMBL" id="LANV01000001">
    <property type="protein sequence ID" value="KJV65086.1"/>
    <property type="molecule type" value="Genomic_DNA"/>
</dbReference>
<dbReference type="PATRIC" id="fig|1359152.3.peg.111"/>
<accession>A0A0F3NBJ6</accession>
<organism evidence="1 2">
    <name type="scientific">Anaplasma phagocytophilum str. ApMUC09</name>
    <dbReference type="NCBI Taxonomy" id="1359152"/>
    <lineage>
        <taxon>Bacteria</taxon>
        <taxon>Pseudomonadati</taxon>
        <taxon>Pseudomonadota</taxon>
        <taxon>Alphaproteobacteria</taxon>
        <taxon>Rickettsiales</taxon>
        <taxon>Anaplasmataceae</taxon>
        <taxon>Anaplasma</taxon>
        <taxon>phagocytophilum group</taxon>
    </lineage>
</organism>
<reference evidence="1 2" key="1">
    <citation type="submission" date="2015-02" db="EMBL/GenBank/DDBJ databases">
        <title>Genome Sequencing of Rickettsiales.</title>
        <authorList>
            <person name="Daugherty S.C."/>
            <person name="Su Q."/>
            <person name="Abolude K."/>
            <person name="Beier-Sexton M."/>
            <person name="Carlyon J.A."/>
            <person name="Carter R."/>
            <person name="Day N.P."/>
            <person name="Dumler S.J."/>
            <person name="Dyachenko V."/>
            <person name="Godinez A."/>
            <person name="Kurtti T.J."/>
            <person name="Lichay M."/>
            <person name="Mullins K.E."/>
            <person name="Ott S."/>
            <person name="Pappas-Brown V."/>
            <person name="Paris D.H."/>
            <person name="Patel P."/>
            <person name="Richards A.L."/>
            <person name="Sadzewicz L."/>
            <person name="Sears K."/>
            <person name="Seidman D."/>
            <person name="Sengamalay N."/>
            <person name="Stenos J."/>
            <person name="Tallon L.J."/>
            <person name="Vincent G."/>
            <person name="Fraser C.M."/>
            <person name="Munderloh U."/>
            <person name="Dunning-Hotopp J.C."/>
        </authorList>
    </citation>
    <scope>NUCLEOTIDE SEQUENCE [LARGE SCALE GENOMIC DNA]</scope>
    <source>
        <strain evidence="1 2">ApMUC09</strain>
    </source>
</reference>
<protein>
    <submittedName>
        <fullName evidence="1">Uncharacterized protein</fullName>
    </submittedName>
</protein>
<sequence length="75" mass="8219">MTHVLRSSRYVVRYAAMVTGVKGGGDLGCIQPYLVLGYFKTYLRGVGIDPEALRAGVYWKLILQTISSGPRNNGL</sequence>
<evidence type="ECO:0000313" key="2">
    <source>
        <dbReference type="Proteomes" id="UP000033441"/>
    </source>
</evidence>
<proteinExistence type="predicted"/>